<name>A0ABX7XD70_9FLAO</name>
<keyword evidence="1" id="KW-1133">Transmembrane helix</keyword>
<evidence type="ECO:0000313" key="3">
    <source>
        <dbReference type="Proteomes" id="UP000672011"/>
    </source>
</evidence>
<protein>
    <submittedName>
        <fullName evidence="2">Uncharacterized protein</fullName>
    </submittedName>
</protein>
<keyword evidence="1" id="KW-0472">Membrane</keyword>
<gene>
    <name evidence="2" type="ORF">J9309_00285</name>
</gene>
<organism evidence="2 3">
    <name type="scientific">Faecalibacter bovis</name>
    <dbReference type="NCBI Taxonomy" id="2898187"/>
    <lineage>
        <taxon>Bacteria</taxon>
        <taxon>Pseudomonadati</taxon>
        <taxon>Bacteroidota</taxon>
        <taxon>Flavobacteriia</taxon>
        <taxon>Flavobacteriales</taxon>
        <taxon>Weeksellaceae</taxon>
        <taxon>Faecalibacter</taxon>
    </lineage>
</organism>
<reference evidence="3" key="2">
    <citation type="submission" date="2021-04" db="EMBL/GenBank/DDBJ databases">
        <title>Taxonomy of Flavobacteriaceae bacterium ZY171143.</title>
        <authorList>
            <person name="Li F."/>
        </authorList>
    </citation>
    <scope>NUCLEOTIDE SEQUENCE [LARGE SCALE GENOMIC DNA]</scope>
    <source>
        <strain evidence="3">ZY171143</strain>
    </source>
</reference>
<keyword evidence="1" id="KW-0812">Transmembrane</keyword>
<sequence>MNTELNVWFKRITYAVIILFIGGFILAYLTNDLRYSNLRWMYIAGRMIYS</sequence>
<proteinExistence type="predicted"/>
<reference evidence="2 3" key="1">
    <citation type="journal article" date="2021" name="Int. J. Syst. Evol. Microbiol.">
        <title>Faecalibacter bovis sp. nov., isolated from cow faeces.</title>
        <authorList>
            <person name="Li F."/>
            <person name="Zhao W."/>
            <person name="Hong Q."/>
            <person name="Shao Q."/>
            <person name="Song J."/>
            <person name="Yang S."/>
        </authorList>
    </citation>
    <scope>NUCLEOTIDE SEQUENCE [LARGE SCALE GENOMIC DNA]</scope>
    <source>
        <strain evidence="2 3">ZY171143</strain>
    </source>
</reference>
<dbReference type="Proteomes" id="UP000672011">
    <property type="component" value="Chromosome"/>
</dbReference>
<evidence type="ECO:0000256" key="1">
    <source>
        <dbReference type="SAM" id="Phobius"/>
    </source>
</evidence>
<accession>A0ABX7XD70</accession>
<feature type="transmembrane region" description="Helical" evidence="1">
    <location>
        <begin position="12"/>
        <end position="31"/>
    </location>
</feature>
<keyword evidence="3" id="KW-1185">Reference proteome</keyword>
<evidence type="ECO:0000313" key="2">
    <source>
        <dbReference type="EMBL" id="QTV05825.1"/>
    </source>
</evidence>
<dbReference type="EMBL" id="CP072842">
    <property type="protein sequence ID" value="QTV05825.1"/>
    <property type="molecule type" value="Genomic_DNA"/>
</dbReference>
<dbReference type="RefSeq" id="WP_230476469.1">
    <property type="nucleotide sequence ID" value="NZ_CP072842.1"/>
</dbReference>